<gene>
    <name evidence="2" type="ORF">PMAYCL1PPCAC_32091</name>
</gene>
<keyword evidence="1" id="KW-1133">Transmembrane helix</keyword>
<feature type="non-terminal residue" evidence="2">
    <location>
        <position position="1"/>
    </location>
</feature>
<sequence>VLLFITGVAFLPLLVSLTGHSLVVIWAREKQFHLSQKVQRAQDRLAKAFFLQMIAAAFFFVIPFQSLFCLMQKDTSSWRGEVLAGTRSIIIFAISLKPPVQSLIFLSKNPALRK</sequence>
<evidence type="ECO:0000256" key="1">
    <source>
        <dbReference type="SAM" id="Phobius"/>
    </source>
</evidence>
<evidence type="ECO:0008006" key="4">
    <source>
        <dbReference type="Google" id="ProtNLM"/>
    </source>
</evidence>
<feature type="transmembrane region" description="Helical" evidence="1">
    <location>
        <begin position="48"/>
        <end position="68"/>
    </location>
</feature>
<dbReference type="EMBL" id="BTRK01000006">
    <property type="protein sequence ID" value="GMR61896.1"/>
    <property type="molecule type" value="Genomic_DNA"/>
</dbReference>
<dbReference type="Proteomes" id="UP001328107">
    <property type="component" value="Unassembled WGS sequence"/>
</dbReference>
<feature type="transmembrane region" description="Helical" evidence="1">
    <location>
        <begin position="88"/>
        <end position="106"/>
    </location>
</feature>
<name>A0AAN5DE57_9BILA</name>
<keyword evidence="3" id="KW-1185">Reference proteome</keyword>
<dbReference type="PANTHER" id="PTHR45830:SF15">
    <property type="entry name" value="SERPENTINE RECEPTOR, CLASS I"/>
    <property type="match status" value="1"/>
</dbReference>
<keyword evidence="1" id="KW-0472">Membrane</keyword>
<feature type="non-terminal residue" evidence="2">
    <location>
        <position position="114"/>
    </location>
</feature>
<organism evidence="2 3">
    <name type="scientific">Pristionchus mayeri</name>
    <dbReference type="NCBI Taxonomy" id="1317129"/>
    <lineage>
        <taxon>Eukaryota</taxon>
        <taxon>Metazoa</taxon>
        <taxon>Ecdysozoa</taxon>
        <taxon>Nematoda</taxon>
        <taxon>Chromadorea</taxon>
        <taxon>Rhabditida</taxon>
        <taxon>Rhabditina</taxon>
        <taxon>Diplogasteromorpha</taxon>
        <taxon>Diplogasteroidea</taxon>
        <taxon>Neodiplogasteridae</taxon>
        <taxon>Pristionchus</taxon>
    </lineage>
</organism>
<reference evidence="3" key="1">
    <citation type="submission" date="2022-10" db="EMBL/GenBank/DDBJ databases">
        <title>Genome assembly of Pristionchus species.</title>
        <authorList>
            <person name="Yoshida K."/>
            <person name="Sommer R.J."/>
        </authorList>
    </citation>
    <scope>NUCLEOTIDE SEQUENCE [LARGE SCALE GENOMIC DNA]</scope>
    <source>
        <strain evidence="3">RS5460</strain>
    </source>
</reference>
<evidence type="ECO:0000313" key="2">
    <source>
        <dbReference type="EMBL" id="GMR61896.1"/>
    </source>
</evidence>
<keyword evidence="1" id="KW-0812">Transmembrane</keyword>
<evidence type="ECO:0000313" key="3">
    <source>
        <dbReference type="Proteomes" id="UP001328107"/>
    </source>
</evidence>
<accession>A0AAN5DE57</accession>
<protein>
    <recommendedName>
        <fullName evidence="4">G protein-coupled receptor</fullName>
    </recommendedName>
</protein>
<proteinExistence type="predicted"/>
<dbReference type="AlphaFoldDB" id="A0AAN5DE57"/>
<comment type="caution">
    <text evidence="2">The sequence shown here is derived from an EMBL/GenBank/DDBJ whole genome shotgun (WGS) entry which is preliminary data.</text>
</comment>
<dbReference type="PANTHER" id="PTHR45830">
    <property type="entry name" value="SERPENTINE RECEPTOR, CLASS I"/>
    <property type="match status" value="1"/>
</dbReference>
<feature type="transmembrane region" description="Helical" evidence="1">
    <location>
        <begin position="6"/>
        <end position="27"/>
    </location>
</feature>